<dbReference type="Gene3D" id="1.20.5.340">
    <property type="match status" value="1"/>
</dbReference>
<evidence type="ECO:0000313" key="4">
    <source>
        <dbReference type="Proteomes" id="UP001470230"/>
    </source>
</evidence>
<accession>A0ABR2GQ70</accession>
<dbReference type="Proteomes" id="UP001470230">
    <property type="component" value="Unassembled WGS sequence"/>
</dbReference>
<gene>
    <name evidence="3" type="ORF">M9Y10_040036</name>
</gene>
<keyword evidence="4" id="KW-1185">Reference proteome</keyword>
<dbReference type="EMBL" id="JAPFFF010000069">
    <property type="protein sequence ID" value="KAK8836080.1"/>
    <property type="molecule type" value="Genomic_DNA"/>
</dbReference>
<dbReference type="InterPro" id="IPR008271">
    <property type="entry name" value="Ser/Thr_kinase_AS"/>
</dbReference>
<evidence type="ECO:0000259" key="2">
    <source>
        <dbReference type="PROSITE" id="PS50011"/>
    </source>
</evidence>
<dbReference type="Gene3D" id="1.10.510.10">
    <property type="entry name" value="Transferase(Phosphotransferase) domain 1"/>
    <property type="match status" value="1"/>
</dbReference>
<dbReference type="PROSITE" id="PS50011">
    <property type="entry name" value="PROTEIN_KINASE_DOM"/>
    <property type="match status" value="1"/>
</dbReference>
<comment type="caution">
    <text evidence="3">The sequence shown here is derived from an EMBL/GenBank/DDBJ whole genome shotgun (WGS) entry which is preliminary data.</text>
</comment>
<evidence type="ECO:0000256" key="1">
    <source>
        <dbReference type="SAM" id="Coils"/>
    </source>
</evidence>
<keyword evidence="1" id="KW-0175">Coiled coil</keyword>
<reference evidence="3 4" key="1">
    <citation type="submission" date="2024-04" db="EMBL/GenBank/DDBJ databases">
        <title>Tritrichomonas musculus Genome.</title>
        <authorList>
            <person name="Alves-Ferreira E."/>
            <person name="Grigg M."/>
            <person name="Lorenzi H."/>
            <person name="Galac M."/>
        </authorList>
    </citation>
    <scope>NUCLEOTIDE SEQUENCE [LARGE SCALE GENOMIC DNA]</scope>
    <source>
        <strain evidence="3 4">EAF2021</strain>
    </source>
</reference>
<dbReference type="PROSITE" id="PS00108">
    <property type="entry name" value="PROTEIN_KINASE_ST"/>
    <property type="match status" value="1"/>
</dbReference>
<name>A0ABR2GQ70_9EUKA</name>
<dbReference type="SMART" id="SM00220">
    <property type="entry name" value="S_TKc"/>
    <property type="match status" value="1"/>
</dbReference>
<organism evidence="3 4">
    <name type="scientific">Tritrichomonas musculus</name>
    <dbReference type="NCBI Taxonomy" id="1915356"/>
    <lineage>
        <taxon>Eukaryota</taxon>
        <taxon>Metamonada</taxon>
        <taxon>Parabasalia</taxon>
        <taxon>Tritrichomonadida</taxon>
        <taxon>Tritrichomonadidae</taxon>
        <taxon>Tritrichomonas</taxon>
    </lineage>
</organism>
<protein>
    <recommendedName>
        <fullName evidence="2">Protein kinase domain-containing protein</fullName>
    </recommendedName>
</protein>
<evidence type="ECO:0000313" key="3">
    <source>
        <dbReference type="EMBL" id="KAK8836080.1"/>
    </source>
</evidence>
<feature type="coiled-coil region" evidence="1">
    <location>
        <begin position="29"/>
        <end position="98"/>
    </location>
</feature>
<dbReference type="InterPro" id="IPR050167">
    <property type="entry name" value="Ser_Thr_protein_kinase"/>
</dbReference>
<dbReference type="InterPro" id="IPR000719">
    <property type="entry name" value="Prot_kinase_dom"/>
</dbReference>
<dbReference type="SUPFAM" id="SSF56112">
    <property type="entry name" value="Protein kinase-like (PK-like)"/>
    <property type="match status" value="1"/>
</dbReference>
<dbReference type="Pfam" id="PF00069">
    <property type="entry name" value="Pkinase"/>
    <property type="match status" value="1"/>
</dbReference>
<proteinExistence type="predicted"/>
<dbReference type="PANTHER" id="PTHR23257">
    <property type="entry name" value="SERINE-THREONINE PROTEIN KINASE"/>
    <property type="match status" value="1"/>
</dbReference>
<dbReference type="InterPro" id="IPR011009">
    <property type="entry name" value="Kinase-like_dom_sf"/>
</dbReference>
<feature type="domain" description="Protein kinase" evidence="2">
    <location>
        <begin position="131"/>
        <end position="379"/>
    </location>
</feature>
<sequence length="403" mass="47161">MWKAFEEVQKHGFSTQEIMDESKKTLLERLQMKNQMESLQSQINSIVNKNHQLETNIKNKNRQIEELNNNIEQKDITIIDLETRLASITVEKQNLIQQLEELRTFIRNNTNAQNNINNPITILDSQTMQRYTRVKEIGRSYNSTVFEIYEKKIFALKELIRVNHQNMQQFLNEYEILNSLKHPNILKTYGIFLNGEGNPPSIILEHCADNMFDAVKDKKITKEKIVFSIYQIVEGMKYIHSKNIIHKDLKPRNILICEDGTIKISDFGISKLVEEGHDTFTGVNGTIHFMAPELIRNEEYNEKVDVYAFGVLIYFMINDGNFPQISIFDIGNGRKAEIPDTFNDFAKELINSCWESHPNDRPGFDEIGQKLEENNYKILDLNEEENHQVQLLINTHKYKIPNY</sequence>